<dbReference type="GO" id="GO:0046872">
    <property type="term" value="F:metal ion binding"/>
    <property type="evidence" value="ECO:0007669"/>
    <property type="project" value="UniProtKB-KW"/>
</dbReference>
<reference evidence="25 26" key="1">
    <citation type="submission" date="2015-03" db="EMBL/GenBank/DDBJ databases">
        <title>Genome Sequence of Kiloniella spongiae MEBiC09566, isolated from a marine sponge.</title>
        <authorList>
            <person name="Shao Z."/>
            <person name="Wang L."/>
            <person name="Li X."/>
        </authorList>
    </citation>
    <scope>NUCLEOTIDE SEQUENCE [LARGE SCALE GENOMIC DNA]</scope>
    <source>
        <strain evidence="25 26">MEBiC09566</strain>
    </source>
</reference>
<keyword evidence="12 17" id="KW-0598">Phosphotransferase system</keyword>
<comment type="function">
    <text evidence="3 17">General (non sugar-specific) component of the phosphoenolpyruvate-dependent sugar phosphotransferase system (sugar PTS). This major carbohydrate active-transport system catalyzes the phosphorylation of incoming sugar substrates concomitantly with their translocation across the cell membrane. Enzyme I transfers the phosphoryl group from phosphoenolpyruvate (PEP) to the phosphoryl carrier protein (HPr).</text>
</comment>
<evidence type="ECO:0000256" key="13">
    <source>
        <dbReference type="ARBA" id="ARBA00022723"/>
    </source>
</evidence>
<feature type="binding site" evidence="20">
    <location>
        <position position="469"/>
    </location>
    <ligand>
        <name>Mg(2+)</name>
        <dbReference type="ChEBI" id="CHEBI:18420"/>
    </ligand>
</feature>
<evidence type="ECO:0000256" key="5">
    <source>
        <dbReference type="ARBA" id="ARBA00007837"/>
    </source>
</evidence>
<dbReference type="InterPro" id="IPR024692">
    <property type="entry name" value="PTS_EI"/>
</dbReference>
<comment type="cofactor">
    <cofactor evidence="2 17 20">
        <name>Mg(2+)</name>
        <dbReference type="ChEBI" id="CHEBI:18420"/>
    </cofactor>
</comment>
<dbReference type="InterPro" id="IPR050499">
    <property type="entry name" value="PEP-utilizing_PTS_enzyme"/>
</dbReference>
<dbReference type="GO" id="GO:0016301">
    <property type="term" value="F:kinase activity"/>
    <property type="evidence" value="ECO:0007669"/>
    <property type="project" value="UniProtKB-KW"/>
</dbReference>
<keyword evidence="14 17" id="KW-0418">Kinase</keyword>
<dbReference type="InterPro" id="IPR006318">
    <property type="entry name" value="PTS_EI-like"/>
</dbReference>
<proteinExistence type="inferred from homology"/>
<dbReference type="GO" id="GO:0008965">
    <property type="term" value="F:phosphoenolpyruvate-protein phosphotransferase activity"/>
    <property type="evidence" value="ECO:0007669"/>
    <property type="project" value="UniProtKB-EC"/>
</dbReference>
<feature type="binding site" evidence="20">
    <location>
        <position position="445"/>
    </location>
    <ligand>
        <name>Mg(2+)</name>
        <dbReference type="ChEBI" id="CHEBI:18420"/>
    </ligand>
</feature>
<dbReference type="EC" id="2.7.3.9" evidence="6 17"/>
<evidence type="ECO:0000256" key="10">
    <source>
        <dbReference type="ARBA" id="ARBA00022597"/>
    </source>
</evidence>
<comment type="catalytic activity">
    <reaction evidence="1 17">
        <text>L-histidyl-[protein] + phosphoenolpyruvate = N(pros)-phospho-L-histidyl-[protein] + pyruvate</text>
        <dbReference type="Rhea" id="RHEA:23880"/>
        <dbReference type="Rhea" id="RHEA-COMP:9745"/>
        <dbReference type="Rhea" id="RHEA-COMP:9746"/>
        <dbReference type="ChEBI" id="CHEBI:15361"/>
        <dbReference type="ChEBI" id="CHEBI:29979"/>
        <dbReference type="ChEBI" id="CHEBI:58702"/>
        <dbReference type="ChEBI" id="CHEBI:64837"/>
        <dbReference type="EC" id="2.7.3.9"/>
    </reaction>
</comment>
<comment type="subcellular location">
    <subcellularLocation>
        <location evidence="4 17">Cytoplasm</location>
    </subcellularLocation>
</comment>
<dbReference type="SUPFAM" id="SSF52009">
    <property type="entry name" value="Phosphohistidine domain"/>
    <property type="match status" value="1"/>
</dbReference>
<dbReference type="SUPFAM" id="SSF47831">
    <property type="entry name" value="Enzyme I of the PEP:sugar phosphotransferase system HPr-binding (sub)domain"/>
    <property type="match status" value="1"/>
</dbReference>
<dbReference type="RefSeq" id="WP_047762714.1">
    <property type="nucleotide sequence ID" value="NZ_LAQL01000002.1"/>
</dbReference>
<gene>
    <name evidence="25" type="ORF">WH96_03750</name>
</gene>
<evidence type="ECO:0000256" key="8">
    <source>
        <dbReference type="ARBA" id="ARBA00022448"/>
    </source>
</evidence>
<keyword evidence="11 17" id="KW-0808">Transferase</keyword>
<dbReference type="EMBL" id="LAQL01000002">
    <property type="protein sequence ID" value="KLN62592.1"/>
    <property type="molecule type" value="Genomic_DNA"/>
</dbReference>
<keyword evidence="8 17" id="KW-0813">Transport</keyword>
<dbReference type="GO" id="GO:0005737">
    <property type="term" value="C:cytoplasm"/>
    <property type="evidence" value="ECO:0007669"/>
    <property type="project" value="UniProtKB-SubCell"/>
</dbReference>
<dbReference type="Pfam" id="PF02896">
    <property type="entry name" value="PEP-utilizers_C"/>
    <property type="match status" value="1"/>
</dbReference>
<feature type="active site" description="Proton donor" evidence="18">
    <location>
        <position position="516"/>
    </location>
</feature>
<evidence type="ECO:0000256" key="15">
    <source>
        <dbReference type="ARBA" id="ARBA00022842"/>
    </source>
</evidence>
<comment type="similarity">
    <text evidence="5 17">Belongs to the PEP-utilizing enzyme family.</text>
</comment>
<dbReference type="Gene3D" id="1.10.274.10">
    <property type="entry name" value="PtsI, HPr-binding domain"/>
    <property type="match status" value="1"/>
</dbReference>
<evidence type="ECO:0000256" key="9">
    <source>
        <dbReference type="ARBA" id="ARBA00022490"/>
    </source>
</evidence>
<keyword evidence="13 17" id="KW-0479">Metal-binding</keyword>
<feature type="active site" description="Tele-phosphohistidine intermediate" evidence="18">
    <location>
        <position position="200"/>
    </location>
</feature>
<accession>A0A0H2MP89</accession>
<evidence type="ECO:0000256" key="1">
    <source>
        <dbReference type="ARBA" id="ARBA00000683"/>
    </source>
</evidence>
<dbReference type="AlphaFoldDB" id="A0A0H2MP89"/>
<evidence type="ECO:0000256" key="18">
    <source>
        <dbReference type="PIRSR" id="PIRSR000732-1"/>
    </source>
</evidence>
<dbReference type="InterPro" id="IPR036637">
    <property type="entry name" value="Phosphohistidine_dom_sf"/>
</dbReference>
<dbReference type="Pfam" id="PF00391">
    <property type="entry name" value="PEP-utilizers"/>
    <property type="match status" value="1"/>
</dbReference>
<protein>
    <recommendedName>
        <fullName evidence="7 17">Phosphoenolpyruvate-protein phosphotransferase</fullName>
        <ecNumber evidence="6 17">2.7.3.9</ecNumber>
    </recommendedName>
    <alternativeName>
        <fullName evidence="16 17">Phosphotransferase system, enzyme I</fullName>
    </alternativeName>
</protein>
<dbReference type="PANTHER" id="PTHR46244:SF3">
    <property type="entry name" value="PHOSPHOENOLPYRUVATE-PROTEIN PHOSPHOTRANSFERASE"/>
    <property type="match status" value="1"/>
</dbReference>
<dbReference type="Pfam" id="PF05524">
    <property type="entry name" value="PEP-utilisers_N"/>
    <property type="match status" value="1"/>
</dbReference>
<evidence type="ECO:0000313" key="25">
    <source>
        <dbReference type="EMBL" id="KLN62592.1"/>
    </source>
</evidence>
<evidence type="ECO:0000256" key="3">
    <source>
        <dbReference type="ARBA" id="ARBA00002728"/>
    </source>
</evidence>
<dbReference type="InterPro" id="IPR000121">
    <property type="entry name" value="PEP_util_C"/>
</dbReference>
<evidence type="ECO:0000256" key="16">
    <source>
        <dbReference type="ARBA" id="ARBA00033235"/>
    </source>
</evidence>
<feature type="binding site" evidence="19">
    <location>
        <position position="343"/>
    </location>
    <ligand>
        <name>phosphoenolpyruvate</name>
        <dbReference type="ChEBI" id="CHEBI:58702"/>
    </ligand>
</feature>
<dbReference type="GO" id="GO:0009401">
    <property type="term" value="P:phosphoenolpyruvate-dependent sugar phosphotransferase system"/>
    <property type="evidence" value="ECO:0007669"/>
    <property type="project" value="UniProtKB-KW"/>
</dbReference>
<evidence type="ECO:0000256" key="11">
    <source>
        <dbReference type="ARBA" id="ARBA00022679"/>
    </source>
</evidence>
<dbReference type="PATRIC" id="fig|1489064.4.peg.1688"/>
<evidence type="ECO:0000256" key="2">
    <source>
        <dbReference type="ARBA" id="ARBA00001946"/>
    </source>
</evidence>
<feature type="binding site" evidence="19">
    <location>
        <position position="307"/>
    </location>
    <ligand>
        <name>phosphoenolpyruvate</name>
        <dbReference type="ChEBI" id="CHEBI:58702"/>
    </ligand>
</feature>
<dbReference type="Gene3D" id="3.50.30.10">
    <property type="entry name" value="Phosphohistidine domain"/>
    <property type="match status" value="1"/>
</dbReference>
<dbReference type="OrthoDB" id="9765468at2"/>
<dbReference type="PIRSF" id="PIRSF000732">
    <property type="entry name" value="PTS_enzyme_I"/>
    <property type="match status" value="1"/>
</dbReference>
<feature type="domain" description="Phosphotransferase system enzyme I N-terminal" evidence="24">
    <location>
        <begin position="11"/>
        <end position="136"/>
    </location>
</feature>
<evidence type="ECO:0000256" key="20">
    <source>
        <dbReference type="PIRSR" id="PIRSR000732-3"/>
    </source>
</evidence>
<evidence type="ECO:0000313" key="26">
    <source>
        <dbReference type="Proteomes" id="UP000035444"/>
    </source>
</evidence>
<keyword evidence="10 17" id="KW-0762">Sugar transport</keyword>
<feature type="binding site" evidence="19">
    <location>
        <begin position="468"/>
        <end position="469"/>
    </location>
    <ligand>
        <name>phosphoenolpyruvate</name>
        <dbReference type="ChEBI" id="CHEBI:58702"/>
    </ligand>
</feature>
<dbReference type="InterPro" id="IPR015813">
    <property type="entry name" value="Pyrv/PenolPyrv_kinase-like_dom"/>
</dbReference>
<evidence type="ECO:0000259" key="22">
    <source>
        <dbReference type="Pfam" id="PF00391"/>
    </source>
</evidence>
<dbReference type="NCBIfam" id="TIGR01417">
    <property type="entry name" value="PTS_I_fam"/>
    <property type="match status" value="1"/>
</dbReference>
<evidence type="ECO:0000256" key="7">
    <source>
        <dbReference type="ARBA" id="ARBA00016544"/>
    </source>
</evidence>
<feature type="binding site" evidence="19">
    <location>
        <position position="479"/>
    </location>
    <ligand>
        <name>phosphoenolpyruvate</name>
        <dbReference type="ChEBI" id="CHEBI:58702"/>
    </ligand>
</feature>
<keyword evidence="26" id="KW-1185">Reference proteome</keyword>
<dbReference type="STRING" id="1489064.WH96_03750"/>
<evidence type="ECO:0000256" key="4">
    <source>
        <dbReference type="ARBA" id="ARBA00004496"/>
    </source>
</evidence>
<sequence>MTNKSGERIFEGLAVSPGVVIGSAYVSESSDIQILEYRVPTAKISAELKRLSDAVQKAQNQVLKLHGQSKDFHGAAGEELGYLLDAHMQMLKSSSLIGGIEARIQTGQKNAEAAVMAEVGQIARKFSSMEDPYLRTKSQEVREVGHRIVRNLTKTKADSYSGLTRNSVILSEEITPADTAMMDPSYIGGFATVLGGPEGHTAIMARSLGLPAVLGVPGLLKGVENGEAIIIDGTNGRVIINPSPARIKDYKLRLKDIEREAKVLAGLRDIAAVTIDDERVGLQANVELPRETGQAVANGAEGVGLLRTEFLFMNREELPTEQEQYEALAEIIDGMSGRPVTIRTLDAGGEKLVSALGTHPTESQNPALGLRAIRLSLKHRDLLKTQLRAILRASAHGPLRILLPMVTTPSEVREVRKALTEVAEGLKKQNIRIADPLPPLGIMIEVPGAALAADGLAKVADFFAIGTNDLTMYTLAIDRAEEQVAYLYNPLHPAVLRLISFAVDAARRAHIPVSVCGEVAGDVDYLPLLLGLGVRDLSMSSNALPRVKNRILKLNMEDVTRRAEAIMTQHDPGRISIMLQDYNERYNS</sequence>
<evidence type="ECO:0000256" key="6">
    <source>
        <dbReference type="ARBA" id="ARBA00012232"/>
    </source>
</evidence>
<feature type="domain" description="PEP-utilising enzyme C-terminal" evidence="23">
    <location>
        <begin position="266"/>
        <end position="555"/>
    </location>
</feature>
<dbReference type="SUPFAM" id="SSF51621">
    <property type="entry name" value="Phosphoenolpyruvate/pyruvate domain"/>
    <property type="match status" value="1"/>
</dbReference>
<evidence type="ECO:0000256" key="17">
    <source>
        <dbReference type="PIRNR" id="PIRNR000732"/>
    </source>
</evidence>
<keyword evidence="9 17" id="KW-0963">Cytoplasm</keyword>
<feature type="coiled-coil region" evidence="21">
    <location>
        <begin position="41"/>
        <end position="68"/>
    </location>
</feature>
<dbReference type="PANTHER" id="PTHR46244">
    <property type="entry name" value="PHOSPHOENOLPYRUVATE-PROTEIN PHOSPHOTRANSFERASE"/>
    <property type="match status" value="1"/>
</dbReference>
<evidence type="ECO:0000256" key="19">
    <source>
        <dbReference type="PIRSR" id="PIRSR000732-2"/>
    </source>
</evidence>
<keyword evidence="15 17" id="KW-0460">Magnesium</keyword>
<keyword evidence="25" id="KW-0670">Pyruvate</keyword>
<feature type="domain" description="PEP-utilising enzyme mobile" evidence="22">
    <location>
        <begin position="165"/>
        <end position="236"/>
    </location>
</feature>
<dbReference type="InterPro" id="IPR040442">
    <property type="entry name" value="Pyrv_kinase-like_dom_sf"/>
</dbReference>
<keyword evidence="21" id="KW-0175">Coiled coil</keyword>
<name>A0A0H2MP89_9PROT</name>
<dbReference type="Proteomes" id="UP000035444">
    <property type="component" value="Unassembled WGS sequence"/>
</dbReference>
<organism evidence="25 26">
    <name type="scientific">Kiloniella spongiae</name>
    <dbReference type="NCBI Taxonomy" id="1489064"/>
    <lineage>
        <taxon>Bacteria</taxon>
        <taxon>Pseudomonadati</taxon>
        <taxon>Pseudomonadota</taxon>
        <taxon>Alphaproteobacteria</taxon>
        <taxon>Rhodospirillales</taxon>
        <taxon>Kiloniellaceae</taxon>
        <taxon>Kiloniella</taxon>
    </lineage>
</organism>
<dbReference type="InterPro" id="IPR008731">
    <property type="entry name" value="PTS_EIN"/>
</dbReference>
<dbReference type="Gene3D" id="3.20.20.60">
    <property type="entry name" value="Phosphoenolpyruvate-binding domains"/>
    <property type="match status" value="1"/>
</dbReference>
<dbReference type="InterPro" id="IPR036618">
    <property type="entry name" value="PtsI_HPr-bd_sf"/>
</dbReference>
<evidence type="ECO:0000256" key="21">
    <source>
        <dbReference type="SAM" id="Coils"/>
    </source>
</evidence>
<comment type="caution">
    <text evidence="25">The sequence shown here is derived from an EMBL/GenBank/DDBJ whole genome shotgun (WGS) entry which is preliminary data.</text>
</comment>
<dbReference type="PRINTS" id="PR01736">
    <property type="entry name" value="PHPHTRNFRASE"/>
</dbReference>
<evidence type="ECO:0000259" key="24">
    <source>
        <dbReference type="Pfam" id="PF05524"/>
    </source>
</evidence>
<evidence type="ECO:0000256" key="12">
    <source>
        <dbReference type="ARBA" id="ARBA00022683"/>
    </source>
</evidence>
<dbReference type="InterPro" id="IPR008279">
    <property type="entry name" value="PEP-util_enz_mobile_dom"/>
</dbReference>
<evidence type="ECO:0000256" key="14">
    <source>
        <dbReference type="ARBA" id="ARBA00022777"/>
    </source>
</evidence>
<evidence type="ECO:0000259" key="23">
    <source>
        <dbReference type="Pfam" id="PF02896"/>
    </source>
</evidence>